<feature type="domain" description="XdhC Rossmann" evidence="2">
    <location>
        <begin position="210"/>
        <end position="352"/>
    </location>
</feature>
<organism evidence="3 4">
    <name type="scientific">Nocardia stercoris</name>
    <dbReference type="NCBI Taxonomy" id="2483361"/>
    <lineage>
        <taxon>Bacteria</taxon>
        <taxon>Bacillati</taxon>
        <taxon>Actinomycetota</taxon>
        <taxon>Actinomycetes</taxon>
        <taxon>Mycobacteriales</taxon>
        <taxon>Nocardiaceae</taxon>
        <taxon>Nocardia</taxon>
    </lineage>
</organism>
<dbReference type="Gene3D" id="3.40.50.720">
    <property type="entry name" value="NAD(P)-binding Rossmann-like Domain"/>
    <property type="match status" value="1"/>
</dbReference>
<dbReference type="InterPro" id="IPR003777">
    <property type="entry name" value="XdhC_CoxI"/>
</dbReference>
<dbReference type="InterPro" id="IPR027051">
    <property type="entry name" value="XdhC_Rossmann_dom"/>
</dbReference>
<dbReference type="Proteomes" id="UP000279275">
    <property type="component" value="Unassembled WGS sequence"/>
</dbReference>
<evidence type="ECO:0000259" key="2">
    <source>
        <dbReference type="Pfam" id="PF13478"/>
    </source>
</evidence>
<dbReference type="RefSeq" id="WP_122190726.1">
    <property type="nucleotide sequence ID" value="NZ_RFFH01000014.1"/>
</dbReference>
<dbReference type="PANTHER" id="PTHR30388">
    <property type="entry name" value="ALDEHYDE OXIDOREDUCTASE MOLYBDENUM COFACTOR ASSEMBLY PROTEIN"/>
    <property type="match status" value="1"/>
</dbReference>
<comment type="caution">
    <text evidence="3">The sequence shown here is derived from an EMBL/GenBank/DDBJ whole genome shotgun (WGS) entry which is preliminary data.</text>
</comment>
<dbReference type="OrthoDB" id="9815497at2"/>
<evidence type="ECO:0000259" key="1">
    <source>
        <dbReference type="Pfam" id="PF02625"/>
    </source>
</evidence>
<protein>
    <submittedName>
        <fullName evidence="3">XdhC/CoxI family protein</fullName>
    </submittedName>
</protein>
<keyword evidence="4" id="KW-1185">Reference proteome</keyword>
<accession>A0A3M2KWT6</accession>
<dbReference type="PANTHER" id="PTHR30388:SF4">
    <property type="entry name" value="MOLYBDENUM COFACTOR INSERTION CHAPERONE PAOD"/>
    <property type="match status" value="1"/>
</dbReference>
<dbReference type="EMBL" id="RFFH01000014">
    <property type="protein sequence ID" value="RMI29494.1"/>
    <property type="molecule type" value="Genomic_DNA"/>
</dbReference>
<dbReference type="Pfam" id="PF02625">
    <property type="entry name" value="XdhC_CoxI"/>
    <property type="match status" value="1"/>
</dbReference>
<evidence type="ECO:0000313" key="4">
    <source>
        <dbReference type="Proteomes" id="UP000279275"/>
    </source>
</evidence>
<name>A0A3M2KWT6_9NOCA</name>
<dbReference type="InterPro" id="IPR052698">
    <property type="entry name" value="MoCofactor_Util/Proc"/>
</dbReference>
<proteinExistence type="predicted"/>
<gene>
    <name evidence="3" type="ORF">EBN03_25795</name>
</gene>
<sequence length="381" mass="39397">MRELAAALLARHVADRDYALATVISVRGSAPCAPGTSMAVDTTGAVVGSLSGGCVEAAVHELCVEVLATGVPVRETFGYSDSDAIAVGLTCGGVLEVFVHRVDAAARPAIEAVLTAAGPVALVRDLRTGAAGALVEADEPAASTADVGQAAAETARPVGDSDWLGAAFSPRVRAEVRDMLAAGCIGIRRIGCGADESELFVVSYRPPPRLLVFGAGNFSAALVRMGKYLGYHVTVCDARPVFTTRDRFPEADEVVVEWPHRYLESTVVDARTVICVLAHDAKFEVPLLERALRLSVAFVGAMGSRRTCADRAARLRAAGLTERELSRLHAPIGLDLGARSPEETAVAIAAEIVAARTGSTAQPLTTTPGPVHGGGIAVSAG</sequence>
<dbReference type="Pfam" id="PF13478">
    <property type="entry name" value="XdhC_C"/>
    <property type="match status" value="1"/>
</dbReference>
<feature type="domain" description="XdhC- CoxI" evidence="1">
    <location>
        <begin position="14"/>
        <end position="78"/>
    </location>
</feature>
<dbReference type="AlphaFoldDB" id="A0A3M2KWT6"/>
<reference evidence="3 4" key="1">
    <citation type="submission" date="2018-10" db="EMBL/GenBank/DDBJ databases">
        <title>Isolation from cow dung.</title>
        <authorList>
            <person name="Ling L."/>
        </authorList>
    </citation>
    <scope>NUCLEOTIDE SEQUENCE [LARGE SCALE GENOMIC DNA]</scope>
    <source>
        <strain evidence="3 4">NEAU-LL90</strain>
    </source>
</reference>
<evidence type="ECO:0000313" key="3">
    <source>
        <dbReference type="EMBL" id="RMI29494.1"/>
    </source>
</evidence>